<feature type="compositionally biased region" description="Acidic residues" evidence="1">
    <location>
        <begin position="432"/>
        <end position="442"/>
    </location>
</feature>
<feature type="region of interest" description="Disordered" evidence="1">
    <location>
        <begin position="680"/>
        <end position="712"/>
    </location>
</feature>
<evidence type="ECO:0000313" key="3">
    <source>
        <dbReference type="Proteomes" id="UP001159363"/>
    </source>
</evidence>
<gene>
    <name evidence="2" type="ORF">PR048_027598</name>
</gene>
<proteinExistence type="predicted"/>
<feature type="compositionally biased region" description="Basic and acidic residues" evidence="1">
    <location>
        <begin position="276"/>
        <end position="294"/>
    </location>
</feature>
<comment type="caution">
    <text evidence="2">The sequence shown here is derived from an EMBL/GenBank/DDBJ whole genome shotgun (WGS) entry which is preliminary data.</text>
</comment>
<dbReference type="EMBL" id="JARBHB010000012">
    <property type="protein sequence ID" value="KAJ8871290.1"/>
    <property type="molecule type" value="Genomic_DNA"/>
</dbReference>
<accession>A0ABQ9GGY2</accession>
<keyword evidence="3" id="KW-1185">Reference proteome</keyword>
<sequence>MERVSATVFHKVLLQSRSWPGSMLEGVIRLAVQLRPDRFITVCMCGLPACFHTGTAPECKGGRNGSSPISGIVRYDSHLRKSGVTRPEIASDADFRCSQMNETGARVCLVETVNSGLDQTGGIPAEGRGWGGGGDGVELKLATTSTAADQRHARACIASSVFTRSSRLSREFANRGLVTRDSILVVLSTLSSDGVTPGRSPPTTAIWVRCPAGPLLDFRMWGSRWTMPPVGGPSRGTATSPALAFQRRSILGSNFMSRHRGTGRNEWQGGKGSRQGPDKHIQGRKEEGEAQEERKLRPLHLKSLAYCNKRSMITSCGVADSFRFTLIGREDLGVLRATQISSLHRQLRDRNKPCETSAARRALVKHAVSKVTKVVIKCAPVTYELFSIFLPHATKRPAQTSVNSELPPPHFEVRRVALPAVLSWKGIQDGVSEDTGAETEEEAGSREVTGESCLSASTTDEEWLHTTGHFRKRGINCREARSYLLAVSCRRLLCVVEERSSASVITTRQPGGAYFDAQWESANSGKMGIIDSQRFHIILSQTGDKPYSHLVGLIPLKKGAGITAVARLSRDLTEIETHINTPKERKKSQNEQQSKPTEKHRALEIYVRIATEPYVALSRTFDTFPHRSETLASVVRLKCTVPRTRILAPTDCPDQCWSCLVAHYADSYHGIGNLPHRNEWAGETEDPPENPLTNGIVRHDSHMRESGGPARG</sequence>
<feature type="region of interest" description="Disordered" evidence="1">
    <location>
        <begin position="432"/>
        <end position="454"/>
    </location>
</feature>
<feature type="region of interest" description="Disordered" evidence="1">
    <location>
        <begin position="255"/>
        <end position="294"/>
    </location>
</feature>
<evidence type="ECO:0000313" key="2">
    <source>
        <dbReference type="EMBL" id="KAJ8871290.1"/>
    </source>
</evidence>
<dbReference type="Proteomes" id="UP001159363">
    <property type="component" value="Chromosome 11"/>
</dbReference>
<organism evidence="2 3">
    <name type="scientific">Dryococelus australis</name>
    <dbReference type="NCBI Taxonomy" id="614101"/>
    <lineage>
        <taxon>Eukaryota</taxon>
        <taxon>Metazoa</taxon>
        <taxon>Ecdysozoa</taxon>
        <taxon>Arthropoda</taxon>
        <taxon>Hexapoda</taxon>
        <taxon>Insecta</taxon>
        <taxon>Pterygota</taxon>
        <taxon>Neoptera</taxon>
        <taxon>Polyneoptera</taxon>
        <taxon>Phasmatodea</taxon>
        <taxon>Verophasmatodea</taxon>
        <taxon>Anareolatae</taxon>
        <taxon>Phasmatidae</taxon>
        <taxon>Eurycanthinae</taxon>
        <taxon>Dryococelus</taxon>
    </lineage>
</organism>
<feature type="region of interest" description="Disordered" evidence="1">
    <location>
        <begin position="576"/>
        <end position="599"/>
    </location>
</feature>
<evidence type="ECO:0000256" key="1">
    <source>
        <dbReference type="SAM" id="MobiDB-lite"/>
    </source>
</evidence>
<feature type="compositionally biased region" description="Basic and acidic residues" evidence="1">
    <location>
        <begin position="576"/>
        <end position="589"/>
    </location>
</feature>
<reference evidence="2 3" key="1">
    <citation type="submission" date="2023-02" db="EMBL/GenBank/DDBJ databases">
        <title>LHISI_Scaffold_Assembly.</title>
        <authorList>
            <person name="Stuart O.P."/>
            <person name="Cleave R."/>
            <person name="Magrath M.J.L."/>
            <person name="Mikheyev A.S."/>
        </authorList>
    </citation>
    <scope>NUCLEOTIDE SEQUENCE [LARGE SCALE GENOMIC DNA]</scope>
    <source>
        <strain evidence="2">Daus_M_001</strain>
        <tissue evidence="2">Leg muscle</tissue>
    </source>
</reference>
<protein>
    <submittedName>
        <fullName evidence="2">Uncharacterized protein</fullName>
    </submittedName>
</protein>
<name>A0ABQ9GGY2_9NEOP</name>